<keyword evidence="1" id="KW-0862">Zinc</keyword>
<reference evidence="4" key="1">
    <citation type="submission" date="2017-08" db="EMBL/GenBank/DDBJ databases">
        <authorList>
            <person name="Polle J.E."/>
            <person name="Barry K."/>
            <person name="Cushman J."/>
            <person name="Schmutz J."/>
            <person name="Tran D."/>
            <person name="Hathwaick L.T."/>
            <person name="Yim W.C."/>
            <person name="Jenkins J."/>
            <person name="Mckie-Krisberg Z.M."/>
            <person name="Prochnik S."/>
            <person name="Lindquist E."/>
            <person name="Dockter R.B."/>
            <person name="Adam C."/>
            <person name="Molina H."/>
            <person name="Bunkerborg J."/>
            <person name="Jin E."/>
            <person name="Buchheim M."/>
            <person name="Magnuson J."/>
        </authorList>
    </citation>
    <scope>NUCLEOTIDE SEQUENCE</scope>
    <source>
        <strain evidence="4">CCAP 19/18</strain>
    </source>
</reference>
<keyword evidence="1" id="KW-0479">Metal-binding</keyword>
<feature type="compositionally biased region" description="Low complexity" evidence="2">
    <location>
        <begin position="366"/>
        <end position="378"/>
    </location>
</feature>
<proteinExistence type="predicted"/>
<organism evidence="4 5">
    <name type="scientific">Dunaliella salina</name>
    <name type="common">Green alga</name>
    <name type="synonym">Protococcus salinus</name>
    <dbReference type="NCBI Taxonomy" id="3046"/>
    <lineage>
        <taxon>Eukaryota</taxon>
        <taxon>Viridiplantae</taxon>
        <taxon>Chlorophyta</taxon>
        <taxon>core chlorophytes</taxon>
        <taxon>Chlorophyceae</taxon>
        <taxon>CS clade</taxon>
        <taxon>Chlamydomonadales</taxon>
        <taxon>Dunaliellaceae</taxon>
        <taxon>Dunaliella</taxon>
    </lineage>
</organism>
<dbReference type="CDD" id="cd23024">
    <property type="entry name" value="zf-HIT_ZNHIT2-3"/>
    <property type="match status" value="1"/>
</dbReference>
<feature type="region of interest" description="Disordered" evidence="2">
    <location>
        <begin position="95"/>
        <end position="115"/>
    </location>
</feature>
<name>A0ABQ7HAN1_DUNSA</name>
<evidence type="ECO:0000313" key="5">
    <source>
        <dbReference type="Proteomes" id="UP000815325"/>
    </source>
</evidence>
<dbReference type="InterPro" id="IPR007529">
    <property type="entry name" value="Znf_HIT"/>
</dbReference>
<feature type="region of interest" description="Disordered" evidence="2">
    <location>
        <begin position="275"/>
        <end position="302"/>
    </location>
</feature>
<dbReference type="SUPFAM" id="SSF144232">
    <property type="entry name" value="HIT/MYND zinc finger-like"/>
    <property type="match status" value="1"/>
</dbReference>
<evidence type="ECO:0000256" key="1">
    <source>
        <dbReference type="PROSITE-ProRule" id="PRU00453"/>
    </source>
</evidence>
<dbReference type="Pfam" id="PF04438">
    <property type="entry name" value="zf-HIT"/>
    <property type="match status" value="1"/>
</dbReference>
<feature type="compositionally biased region" description="Basic and acidic residues" evidence="2">
    <location>
        <begin position="281"/>
        <end position="295"/>
    </location>
</feature>
<evidence type="ECO:0000256" key="2">
    <source>
        <dbReference type="SAM" id="MobiDB-lite"/>
    </source>
</evidence>
<dbReference type="EMBL" id="MU069436">
    <property type="protein sequence ID" value="KAF5843907.1"/>
    <property type="molecule type" value="Genomic_DNA"/>
</dbReference>
<feature type="domain" description="HIT-type" evidence="3">
    <location>
        <begin position="10"/>
        <end position="42"/>
    </location>
</feature>
<dbReference type="Gene3D" id="3.30.60.190">
    <property type="match status" value="1"/>
</dbReference>
<comment type="caution">
    <text evidence="4">The sequence shown here is derived from an EMBL/GenBank/DDBJ whole genome shotgun (WGS) entry which is preliminary data.</text>
</comment>
<dbReference type="PANTHER" id="PTHR15555:SF0">
    <property type="entry name" value="ZINC FINGER HIT DOMAIN-CONTAINING PROTEIN 2"/>
    <property type="match status" value="1"/>
</dbReference>
<protein>
    <recommendedName>
        <fullName evidence="3">HIT-type domain-containing protein</fullName>
    </recommendedName>
</protein>
<keyword evidence="5" id="KW-1185">Reference proteome</keyword>
<dbReference type="InterPro" id="IPR039646">
    <property type="entry name" value="ZNHIT2"/>
</dbReference>
<evidence type="ECO:0000313" key="4">
    <source>
        <dbReference type="EMBL" id="KAF5843907.1"/>
    </source>
</evidence>
<dbReference type="Proteomes" id="UP000815325">
    <property type="component" value="Unassembled WGS sequence"/>
</dbReference>
<feature type="compositionally biased region" description="Polar residues" evidence="2">
    <location>
        <begin position="427"/>
        <end position="436"/>
    </location>
</feature>
<feature type="region of interest" description="Disordered" evidence="2">
    <location>
        <begin position="357"/>
        <end position="465"/>
    </location>
</feature>
<feature type="region of interest" description="Disordered" evidence="2">
    <location>
        <begin position="232"/>
        <end position="251"/>
    </location>
</feature>
<sequence length="465" mass="50767">MDLEDRKTVCRVCHKQFARYICPRCNISYCGLPCYKQHSERCTEAFYREQAVGQLKGSKADRSEKKKVLRALQRVQLQQEKDEAKVAAFAHAATQQALTGRRGRRRPQPGRPRAAAEPLRLVRLPIAQPCHHFPDVRDSWDSWPLVSPLCRGSCHWPCPPLQAEEAGGDLSQADLEQLLSPSDLRAFKRQLAAGRLAHLVQPWVPWWLTKEAQGVQLSAAGGRLVQEGERAELNEGHGGRQAEAQGMGEESGVLGAERQWEASGVGRQQQQFVQEGVESIQEGHSRPPEPPEEPLHPLSSLTKAKPSPLLQWQAVELLYAYCHVMRQYNGEAVQPEMVAEAVEAVLHLSQALANCMPARGPPGRTSSSAHAGASSAPSTGRAQGPPGPCSQSRPGRLQRSRHHTAAAENMIHTCSASGPGLEETDGSRPQSTTHTAPSPPGDTEATYVPPELAAQVSSFKEGLHP</sequence>
<dbReference type="PANTHER" id="PTHR15555">
    <property type="entry name" value="ZINC FINGER HIT DOMAIN CONTAINING PROTEIN 2 PROTEIN FON -RELATED"/>
    <property type="match status" value="1"/>
</dbReference>
<dbReference type="PROSITE" id="PS51083">
    <property type="entry name" value="ZF_HIT"/>
    <property type="match status" value="1"/>
</dbReference>
<accession>A0ABQ7HAN1</accession>
<gene>
    <name evidence="4" type="ORF">DUNSADRAFT_29</name>
</gene>
<evidence type="ECO:0000259" key="3">
    <source>
        <dbReference type="PROSITE" id="PS51083"/>
    </source>
</evidence>
<keyword evidence="1" id="KW-0863">Zinc-finger</keyword>